<dbReference type="AlphaFoldDB" id="A0A1F5G800"/>
<sequence>MNLESLYVSVSDAVLQSVVTFVEFIPSFIGGLIILFVGLIVSGIFQRIIVSGLRVIKLEQFLAKYGVTKLEGKDIEWSEIIAQIVRWTVIIIFLVPALQAWRLDAVTTVLNRVILYIPNVIVAVILAMIGLVFARIGQRVAFNAAKGLGKHLAATVGLVAQWSITVFVAFLVLHQLGVAQELLRILFAGLVAMIAIAGGLAFGLGGQHTAKELLEDLYKKFHK</sequence>
<accession>A0A1F5G800</accession>
<evidence type="ECO:0000313" key="3">
    <source>
        <dbReference type="Proteomes" id="UP000177369"/>
    </source>
</evidence>
<keyword evidence="1" id="KW-0812">Transmembrane</keyword>
<evidence type="ECO:0000313" key="2">
    <source>
        <dbReference type="EMBL" id="OGD88000.1"/>
    </source>
</evidence>
<dbReference type="Gene3D" id="1.10.287.1260">
    <property type="match status" value="1"/>
</dbReference>
<protein>
    <submittedName>
        <fullName evidence="2">Uncharacterized protein</fullName>
    </submittedName>
</protein>
<dbReference type="STRING" id="1797714.A3D04_02975"/>
<dbReference type="EMBL" id="MFBD01000040">
    <property type="protein sequence ID" value="OGD88000.1"/>
    <property type="molecule type" value="Genomic_DNA"/>
</dbReference>
<feature type="transmembrane region" description="Helical" evidence="1">
    <location>
        <begin position="113"/>
        <end position="134"/>
    </location>
</feature>
<reference evidence="2 3" key="1">
    <citation type="journal article" date="2016" name="Nat. Commun.">
        <title>Thousands of microbial genomes shed light on interconnected biogeochemical processes in an aquifer system.</title>
        <authorList>
            <person name="Anantharaman K."/>
            <person name="Brown C.T."/>
            <person name="Hug L.A."/>
            <person name="Sharon I."/>
            <person name="Castelle C.J."/>
            <person name="Probst A.J."/>
            <person name="Thomas B.C."/>
            <person name="Singh A."/>
            <person name="Wilkins M.J."/>
            <person name="Karaoz U."/>
            <person name="Brodie E.L."/>
            <person name="Williams K.H."/>
            <person name="Hubbard S.S."/>
            <person name="Banfield J.F."/>
        </authorList>
    </citation>
    <scope>NUCLEOTIDE SEQUENCE [LARGE SCALE GENOMIC DNA]</scope>
</reference>
<keyword evidence="1" id="KW-1133">Transmembrane helix</keyword>
<dbReference type="Pfam" id="PF05552">
    <property type="entry name" value="MS_channel_1st_1"/>
    <property type="match status" value="2"/>
</dbReference>
<comment type="caution">
    <text evidence="2">The sequence shown here is derived from an EMBL/GenBank/DDBJ whole genome shotgun (WGS) entry which is preliminary data.</text>
</comment>
<name>A0A1F5G800_9BACT</name>
<organism evidence="2 3">
    <name type="scientific">Candidatus Curtissbacteria bacterium RIFCSPHIGHO2_02_FULL_40_16b</name>
    <dbReference type="NCBI Taxonomy" id="1797714"/>
    <lineage>
        <taxon>Bacteria</taxon>
        <taxon>Candidatus Curtissiibacteriota</taxon>
    </lineage>
</organism>
<keyword evidence="1" id="KW-0472">Membrane</keyword>
<gene>
    <name evidence="2" type="ORF">A3D04_02975</name>
</gene>
<evidence type="ECO:0000256" key="1">
    <source>
        <dbReference type="SAM" id="Phobius"/>
    </source>
</evidence>
<feature type="transmembrane region" description="Helical" evidence="1">
    <location>
        <begin position="155"/>
        <end position="176"/>
    </location>
</feature>
<feature type="transmembrane region" description="Helical" evidence="1">
    <location>
        <begin position="84"/>
        <end position="101"/>
    </location>
</feature>
<dbReference type="Proteomes" id="UP000177369">
    <property type="component" value="Unassembled WGS sequence"/>
</dbReference>
<dbReference type="InterPro" id="IPR008910">
    <property type="entry name" value="MSC_TM_helix"/>
</dbReference>
<proteinExistence type="predicted"/>
<feature type="transmembrane region" description="Helical" evidence="1">
    <location>
        <begin position="24"/>
        <end position="45"/>
    </location>
</feature>
<feature type="transmembrane region" description="Helical" evidence="1">
    <location>
        <begin position="182"/>
        <end position="204"/>
    </location>
</feature>